<organism evidence="3 4">
    <name type="scientific">Persephonella atlantica</name>
    <dbReference type="NCBI Taxonomy" id="2699429"/>
    <lineage>
        <taxon>Bacteria</taxon>
        <taxon>Pseudomonadati</taxon>
        <taxon>Aquificota</taxon>
        <taxon>Aquificia</taxon>
        <taxon>Aquificales</taxon>
        <taxon>Hydrogenothermaceae</taxon>
        <taxon>Persephonella</taxon>
    </lineage>
</organism>
<keyword evidence="4" id="KW-1185">Reference proteome</keyword>
<dbReference type="Gene3D" id="3.10.180.10">
    <property type="entry name" value="2,3-Dihydroxybiphenyl 1,2-Dioxygenase, domain 1"/>
    <property type="match status" value="1"/>
</dbReference>
<dbReference type="InterPro" id="IPR029068">
    <property type="entry name" value="Glyas_Bleomycin-R_OHBP_Dase"/>
</dbReference>
<evidence type="ECO:0000259" key="2">
    <source>
        <dbReference type="PROSITE" id="PS51819"/>
    </source>
</evidence>
<reference evidence="3 4" key="1">
    <citation type="journal article" date="2021" name="Syst. Appl. Microbiol.">
        <title>Persephonella atlantica sp. nov.: How to adapt to physico-chemical gradients in high temperature hydrothermal habitats.</title>
        <authorList>
            <person name="Francois D.X."/>
            <person name="Godfroy A."/>
            <person name="Mathien C."/>
            <person name="Aube J."/>
            <person name="Cathalot C."/>
            <person name="Lesongeur F."/>
            <person name="L'Haridon S."/>
            <person name="Philippon X."/>
            <person name="Roussel E.G."/>
        </authorList>
    </citation>
    <scope>NUCLEOTIDE SEQUENCE [LARGE SCALE GENOMIC DNA]</scope>
    <source>
        <strain evidence="3 4">MO1340</strain>
    </source>
</reference>
<dbReference type="Pfam" id="PF00903">
    <property type="entry name" value="Glyoxalase"/>
    <property type="match status" value="1"/>
</dbReference>
<evidence type="ECO:0000313" key="3">
    <source>
        <dbReference type="EMBL" id="MBK3331614.1"/>
    </source>
</evidence>
<dbReference type="SUPFAM" id="SSF54593">
    <property type="entry name" value="Glyoxalase/Bleomycin resistance protein/Dihydroxybiphenyl dioxygenase"/>
    <property type="match status" value="1"/>
</dbReference>
<dbReference type="PANTHER" id="PTHR43048:SF3">
    <property type="entry name" value="METHYLMALONYL-COA EPIMERASE, MITOCHONDRIAL"/>
    <property type="match status" value="1"/>
</dbReference>
<dbReference type="InterPro" id="IPR037523">
    <property type="entry name" value="VOC_core"/>
</dbReference>
<dbReference type="RefSeq" id="WP_200673029.1">
    <property type="nucleotide sequence ID" value="NZ_JAACYA010000001.1"/>
</dbReference>
<dbReference type="InterPro" id="IPR051785">
    <property type="entry name" value="MMCE/EMCE_epimerase"/>
</dbReference>
<feature type="domain" description="VOC" evidence="2">
    <location>
        <begin position="4"/>
        <end position="131"/>
    </location>
</feature>
<proteinExistence type="predicted"/>
<protein>
    <submittedName>
        <fullName evidence="3">Glyoxalase/bleomycin resistance/dioxygenase family protein</fullName>
    </submittedName>
</protein>
<evidence type="ECO:0000256" key="1">
    <source>
        <dbReference type="ARBA" id="ARBA00022723"/>
    </source>
</evidence>
<sequence>MDFAVHHVALSVSDIRKSERFYGFFGFRKVAEYISESEGLHILHLKKDSFIIELFSFRDYIPSEKYSLWEDLKVLGYRHIAFKVEDIYRAKEELIKKGLISPSTEIKKGKTGILYFFLTDPDGNFVEIVEDKRDI</sequence>
<accession>A0ABS1GFC2</accession>
<name>A0ABS1GFC2_9AQUI</name>
<evidence type="ECO:0000313" key="4">
    <source>
        <dbReference type="Proteomes" id="UP000772812"/>
    </source>
</evidence>
<keyword evidence="1" id="KW-0479">Metal-binding</keyword>
<dbReference type="EMBL" id="JAACYA010000001">
    <property type="protein sequence ID" value="MBK3331614.1"/>
    <property type="molecule type" value="Genomic_DNA"/>
</dbReference>
<comment type="caution">
    <text evidence="3">The sequence shown here is derived from an EMBL/GenBank/DDBJ whole genome shotgun (WGS) entry which is preliminary data.</text>
</comment>
<gene>
    <name evidence="3" type="ORF">GWK41_00875</name>
</gene>
<dbReference type="InterPro" id="IPR004360">
    <property type="entry name" value="Glyas_Fos-R_dOase_dom"/>
</dbReference>
<dbReference type="PANTHER" id="PTHR43048">
    <property type="entry name" value="METHYLMALONYL-COA EPIMERASE"/>
    <property type="match status" value="1"/>
</dbReference>
<dbReference type="Proteomes" id="UP000772812">
    <property type="component" value="Unassembled WGS sequence"/>
</dbReference>
<dbReference type="PROSITE" id="PS51819">
    <property type="entry name" value="VOC"/>
    <property type="match status" value="1"/>
</dbReference>